<accession>A0A1G2CQP5</accession>
<comment type="caution">
    <text evidence="1">The sequence shown here is derived from an EMBL/GenBank/DDBJ whole genome shotgun (WGS) entry which is preliminary data.</text>
</comment>
<dbReference type="AlphaFoldDB" id="A0A1G2CQP5"/>
<proteinExistence type="predicted"/>
<name>A0A1G2CQP5_9BACT</name>
<sequence>MDEKKSSFGAPDENSGLHSLVTPVVYGDYLITHSTRPEQVKNGATRMVMVSKIEDWESFYRLDADKRHEAVSYKTVMPFWVVEKIVQAHVEVHLNNAKVAVEVQNRNQTAS</sequence>
<evidence type="ECO:0000313" key="1">
    <source>
        <dbReference type="EMBL" id="OGZ03704.1"/>
    </source>
</evidence>
<evidence type="ECO:0000313" key="2">
    <source>
        <dbReference type="Proteomes" id="UP000178841"/>
    </source>
</evidence>
<dbReference type="STRING" id="1798657.A2648_01990"/>
<reference evidence="1 2" key="1">
    <citation type="journal article" date="2016" name="Nat. Commun.">
        <title>Thousands of microbial genomes shed light on interconnected biogeochemical processes in an aquifer system.</title>
        <authorList>
            <person name="Anantharaman K."/>
            <person name="Brown C.T."/>
            <person name="Hug L.A."/>
            <person name="Sharon I."/>
            <person name="Castelle C.J."/>
            <person name="Probst A.J."/>
            <person name="Thomas B.C."/>
            <person name="Singh A."/>
            <person name="Wilkins M.J."/>
            <person name="Karaoz U."/>
            <person name="Brodie E.L."/>
            <person name="Williams K.H."/>
            <person name="Hubbard S.S."/>
            <person name="Banfield J.F."/>
        </authorList>
    </citation>
    <scope>NUCLEOTIDE SEQUENCE [LARGE SCALE GENOMIC DNA]</scope>
</reference>
<protein>
    <submittedName>
        <fullName evidence="1">Uncharacterized protein</fullName>
    </submittedName>
</protein>
<organism evidence="1 2">
    <name type="scientific">Candidatus Lloydbacteria bacterium RIFCSPHIGHO2_01_FULL_41_20</name>
    <dbReference type="NCBI Taxonomy" id="1798657"/>
    <lineage>
        <taxon>Bacteria</taxon>
        <taxon>Candidatus Lloydiibacteriota</taxon>
    </lineage>
</organism>
<gene>
    <name evidence="1" type="ORF">A2648_01990</name>
</gene>
<dbReference type="Proteomes" id="UP000178841">
    <property type="component" value="Unassembled WGS sequence"/>
</dbReference>
<dbReference type="EMBL" id="MHLH01000015">
    <property type="protein sequence ID" value="OGZ03704.1"/>
    <property type="molecule type" value="Genomic_DNA"/>
</dbReference>